<feature type="chain" id="PRO_5019752188" evidence="1">
    <location>
        <begin position="18"/>
        <end position="194"/>
    </location>
</feature>
<evidence type="ECO:0000313" key="2">
    <source>
        <dbReference type="EMBL" id="SMD30137.1"/>
    </source>
</evidence>
<reference evidence="2" key="1">
    <citation type="submission" date="2017-03" db="EMBL/GenBank/DDBJ databases">
        <authorList>
            <person name="QRISCLOUD D."/>
        </authorList>
    </citation>
    <scope>NUCLEOTIDE SEQUENCE</scope>
</reference>
<dbReference type="AlphaFoldDB" id="A0A482Z8M3"/>
<keyword evidence="1" id="KW-0732">Signal</keyword>
<organism evidence="2">
    <name type="scientific">Liphistius malayanus</name>
    <dbReference type="NCBI Taxonomy" id="1203467"/>
    <lineage>
        <taxon>Eukaryota</taxon>
        <taxon>Metazoa</taxon>
        <taxon>Ecdysozoa</taxon>
        <taxon>Arthropoda</taxon>
        <taxon>Chelicerata</taxon>
        <taxon>Arachnida</taxon>
        <taxon>Araneae</taxon>
        <taxon>Mesothelae</taxon>
        <taxon>Liphistiidae</taxon>
        <taxon>Liphistius</taxon>
    </lineage>
</organism>
<name>A0A482Z8M3_9ARAC</name>
<dbReference type="EMBL" id="HAGQ01000064">
    <property type="protein sequence ID" value="SMD30137.1"/>
    <property type="molecule type" value="Transcribed_RNA"/>
</dbReference>
<reference evidence="2" key="2">
    <citation type="submission" date="2019-04" db="EMBL/GenBank/DDBJ databases">
        <title>Unravelling the molecular evolution of spider venoms.</title>
        <authorList>
            <person name="Pineda S."/>
        </authorList>
    </citation>
    <scope>NUCLEOTIDE SEQUENCE</scope>
</reference>
<accession>A0A482Z8M3</accession>
<sequence length="194" mass="22335">MAVGLVVLLFKCALVELLQTKRAHKMFRVELAGHGSDTATADWFVTPSTKRTTFCMVMKLTVRLAFVVKETSSIEWLPTVPTDKASRMPLTIHCRDIVFCDWTITASTFESKHLQVIISTVWFAILFMKTIFSKLFSTLSTEEMLWMPCFVQCSYTFTKNGSITVGTFWRKYIMIIFLTIWHTITLKEVLCSQF</sequence>
<evidence type="ECO:0000256" key="1">
    <source>
        <dbReference type="SAM" id="SignalP"/>
    </source>
</evidence>
<proteinExistence type="predicted"/>
<feature type="signal peptide" evidence="1">
    <location>
        <begin position="1"/>
        <end position="17"/>
    </location>
</feature>
<protein>
    <submittedName>
        <fullName evidence="2">U34-Liphistoxin-Lm1b_1</fullName>
    </submittedName>
</protein>